<evidence type="ECO:0000313" key="2">
    <source>
        <dbReference type="Proteomes" id="UP001162992"/>
    </source>
</evidence>
<dbReference type="EMBL" id="CM055104">
    <property type="protein sequence ID" value="KAJ7532694.1"/>
    <property type="molecule type" value="Genomic_DNA"/>
</dbReference>
<sequence>MALNWASIGDVASLVQLTGLDSLKLISLIVKAANNARMHKRNCRRFAQHLKLIGNLLEQLQLSELRAHAETREPLEQLDEELRKAFVLVNSCQDRSYLYLLAMGWTIVTQFKHRQLEIDRLLHLIPLITLVENNRGAERLRAIERDKHEYTLDEEELKLQNTIFKPERTKSESRELERSLSLSYPGVPLDEALRKENEKLRKELSQMQAVMETDQCDVIQHLIDITETAGATGQQKSDGQESETEYNYSEAKQDEYQTEDTNNHTKDTRYSTQDAILDTKQSLAPKNDPYPGQQEDAESDNSWRTNHKVSRRAQKWHYGLFECLMEPKLCILTFFYPCGTFTSVATNVTDGQISPEEACTDFMTYSLILGCFCYTCCYRRKLRNRFHIRGCCCCDFLAHCLCFSCALVQETRELKLRKGLGYDRNKQTAPIKQNMIRD</sequence>
<protein>
    <submittedName>
        <fullName evidence="1">Uncharacterized protein</fullName>
    </submittedName>
</protein>
<evidence type="ECO:0000313" key="1">
    <source>
        <dbReference type="EMBL" id="KAJ7532694.1"/>
    </source>
</evidence>
<name>A0ACC2BSD9_DIPCM</name>
<comment type="caution">
    <text evidence="1">The sequence shown here is derived from an EMBL/GenBank/DDBJ whole genome shotgun (WGS) entry which is preliminary data.</text>
</comment>
<proteinExistence type="predicted"/>
<gene>
    <name evidence="1" type="ORF">O6H91_13G014600</name>
</gene>
<dbReference type="Proteomes" id="UP001162992">
    <property type="component" value="Chromosome 13"/>
</dbReference>
<organism evidence="1 2">
    <name type="scientific">Diphasiastrum complanatum</name>
    <name type="common">Issler's clubmoss</name>
    <name type="synonym">Lycopodium complanatum</name>
    <dbReference type="NCBI Taxonomy" id="34168"/>
    <lineage>
        <taxon>Eukaryota</taxon>
        <taxon>Viridiplantae</taxon>
        <taxon>Streptophyta</taxon>
        <taxon>Embryophyta</taxon>
        <taxon>Tracheophyta</taxon>
        <taxon>Lycopodiopsida</taxon>
        <taxon>Lycopodiales</taxon>
        <taxon>Lycopodiaceae</taxon>
        <taxon>Lycopodioideae</taxon>
        <taxon>Diphasiastrum</taxon>
    </lineage>
</organism>
<reference evidence="2" key="1">
    <citation type="journal article" date="2024" name="Proc. Natl. Acad. Sci. U.S.A.">
        <title>Extraordinary preservation of gene collinearity over three hundred million years revealed in homosporous lycophytes.</title>
        <authorList>
            <person name="Li C."/>
            <person name="Wickell D."/>
            <person name="Kuo L.Y."/>
            <person name="Chen X."/>
            <person name="Nie B."/>
            <person name="Liao X."/>
            <person name="Peng D."/>
            <person name="Ji J."/>
            <person name="Jenkins J."/>
            <person name="Williams M."/>
            <person name="Shu S."/>
            <person name="Plott C."/>
            <person name="Barry K."/>
            <person name="Rajasekar S."/>
            <person name="Grimwood J."/>
            <person name="Han X."/>
            <person name="Sun S."/>
            <person name="Hou Z."/>
            <person name="He W."/>
            <person name="Dai G."/>
            <person name="Sun C."/>
            <person name="Schmutz J."/>
            <person name="Leebens-Mack J.H."/>
            <person name="Li F.W."/>
            <person name="Wang L."/>
        </authorList>
    </citation>
    <scope>NUCLEOTIDE SEQUENCE [LARGE SCALE GENOMIC DNA]</scope>
    <source>
        <strain evidence="2">cv. PW_Plant_1</strain>
    </source>
</reference>
<accession>A0ACC2BSD9</accession>
<keyword evidence="2" id="KW-1185">Reference proteome</keyword>